<organism evidence="1 2">
    <name type="scientific">Eretmocerus hayati</name>
    <dbReference type="NCBI Taxonomy" id="131215"/>
    <lineage>
        <taxon>Eukaryota</taxon>
        <taxon>Metazoa</taxon>
        <taxon>Ecdysozoa</taxon>
        <taxon>Arthropoda</taxon>
        <taxon>Hexapoda</taxon>
        <taxon>Insecta</taxon>
        <taxon>Pterygota</taxon>
        <taxon>Neoptera</taxon>
        <taxon>Endopterygota</taxon>
        <taxon>Hymenoptera</taxon>
        <taxon>Apocrita</taxon>
        <taxon>Proctotrupomorpha</taxon>
        <taxon>Chalcidoidea</taxon>
        <taxon>Aphelinidae</taxon>
        <taxon>Aphelininae</taxon>
        <taxon>Eretmocerus</taxon>
    </lineage>
</organism>
<dbReference type="Proteomes" id="UP001239111">
    <property type="component" value="Chromosome 3"/>
</dbReference>
<comment type="caution">
    <text evidence="1">The sequence shown here is derived from an EMBL/GenBank/DDBJ whole genome shotgun (WGS) entry which is preliminary data.</text>
</comment>
<keyword evidence="2" id="KW-1185">Reference proteome</keyword>
<evidence type="ECO:0000313" key="1">
    <source>
        <dbReference type="EMBL" id="KAJ8674063.1"/>
    </source>
</evidence>
<accession>A0ACC2NS77</accession>
<gene>
    <name evidence="1" type="ORF">QAD02_005325</name>
</gene>
<evidence type="ECO:0000313" key="2">
    <source>
        <dbReference type="Proteomes" id="UP001239111"/>
    </source>
</evidence>
<reference evidence="1" key="1">
    <citation type="submission" date="2023-04" db="EMBL/GenBank/DDBJ databases">
        <title>A chromosome-level genome assembly of the parasitoid wasp Eretmocerus hayati.</title>
        <authorList>
            <person name="Zhong Y."/>
            <person name="Liu S."/>
            <person name="Liu Y."/>
        </authorList>
    </citation>
    <scope>NUCLEOTIDE SEQUENCE</scope>
    <source>
        <strain evidence="1">ZJU_SS_LIU_2023</strain>
    </source>
</reference>
<name>A0ACC2NS77_9HYME</name>
<sequence>MGCGAQSGLAWTVRPVVGQDARRPGLQIPADGPSVGVPPQQRALCAREVNILGLSEQPGYYWSGDLYRRSTRSVRSAIHEHHLRAWVVRNSRRVRVALCELSEAEIELLRGVVDSSTRSDFFDNLDLSALEDYAVLGVAQPSKSAKRRAKQARRAAREADLVSRVQVQMVMRRTTVEEVAAGPRLIATYHANMAACGRARGGPAPTFVNYTDDPGEEHQHAYSNFLPFRMAYASYAKGPENVGIDPAWSNFFAVLKDKLEPANPSAMASMLRGLNVLDGPSVLILAECCGNEAGEWRDCLPMVKALLLIYSLMPDVVEFDSTPYRFCRRAIDREYTQTRVIISPRSNTTEPKKILVCCVPLDTFVNMMSQGDTLFTNDVTNHSAVGQENYNPFNFRDIDGKWVIVPISGDRALSAQDLLALAAVHVGTDHYNGRVNWVQKLSYEQRMNGVNNTVDAWYASIPAANSWHCAGASNLMFVLTKTNSQFISANATLLVGTVSVPIYSGRTALSDAAGQTFREQHIRNIGPEWEARFSTANIGPLAGNLFAVYQYLTETTSTDEACATASAIAAELAHVLPTVPTAEPIVGQAAYQPNLNGAWAFGEQPIGPATRFTCSDILDRVTIADNSHLGQRMTGYNFATVSPNQIPAINAVRTVINVSREVEDNQPDQVEEWYVTWADDCPPVGTQQYVIPCSPSYIRLGISAGFVRRSPKSAITNIIGVQGTLWMLGASQAGSAVCMLTINDLPLREWQGWGMDSHPIADSGFDHLYKQISNNVFRHNDPLPIFDSLLVYYGANCDLANSILAYHRGDVARFDWGIFSSVPTWFYAGWDQKIGYVWNKCPPPVLSTDSVKGDAVNGVITVDPENYQILSIAASCTIFEDKTPCLQAYLIDDQLNGVELPYPVDQFCFLGSRPYASSDSSMYEDPMMETDYDQNAIEPNDLYLHKVAQFYLKLESECIVPVNTIQKILDEMMELHDASRKFMKNKLCEKLASENFSEEKVNTIFDEVFSTDPISEGFEKLASDHFRKKFWRKEYDYVPPQFLETDKEKKTAFAYVPILETIKFEDLKKLEKGIEINGEVIRGTVVHIAGDNLGSHGLGGFLENFSSAEYFCRFCHISRVEFEADGGETKIFEWRSVESYENAIREIGNRSSHQGIKFNSEFNELQYYHVISGLPPGHDLFEGFIAFDLKVFIDHFVSKKWFSVQQLNKRIKDFPYSAEDKQDQPCEVTERKHRLTGGACQIWNFVRLFPVLVVDKVRDIEDEVWLCVLLMTEIVEMICAPSIHDSQIAYLDELICHYLEKRRSLFPLIKLRPKHHYLRHCAALIRLFDRLIKVWAMRFESKHRYFKRLVRILLCFKSVIKTASLKNELYQSYVRLGGDLRLTLDVGKTNDLNVDLYHQDIVHAIMRSTTLEGLEECGDLIYKGVKYKRGDVMAIRQENYQCMVIFGRISLILCRDKSDVYFLFEVLQSTMPHFRVHTVRKLRTTFIQAGNIEQIVSEAKRKLEITGDYRILLDDGRTPVDEDFFQWASDHPAVVNELMILPLLPENTDNARAGGSQNNIPIQPGKLLRSEFRLASSRPILHNSVYSSSYSWFTSTHSTCRSVDVDLILSKVSAYIVEHLSEGTNLTRDRKSEVARDMRDYTMFDLRDTRYGVARKLSSEMCERFPTSFSKQLENNVWNDGVDSLTKSVYNGIMYKNHVQRNNVHPRQVDSDEEEINQRRAQREQNRRNDSYGCAEYAPDLPDGETPESQESKRSELLKLLTAADPRNAQQKERLVLETYSTQRTVLNALDTDLQTVFVNWPFLK</sequence>
<proteinExistence type="predicted"/>
<protein>
    <submittedName>
        <fullName evidence="1">Uncharacterized protein</fullName>
    </submittedName>
</protein>
<dbReference type="EMBL" id="CM056743">
    <property type="protein sequence ID" value="KAJ8674063.1"/>
    <property type="molecule type" value="Genomic_DNA"/>
</dbReference>